<dbReference type="SUPFAM" id="SSF52172">
    <property type="entry name" value="CheY-like"/>
    <property type="match status" value="1"/>
</dbReference>
<evidence type="ECO:0000256" key="2">
    <source>
        <dbReference type="PROSITE-ProRule" id="PRU00169"/>
    </source>
</evidence>
<dbReference type="Proteomes" id="UP000010959">
    <property type="component" value="Unassembled WGS sequence"/>
</dbReference>
<dbReference type="InterPro" id="IPR011006">
    <property type="entry name" value="CheY-like_superfamily"/>
</dbReference>
<dbReference type="PATRIC" id="fig|993516.3.peg.5898"/>
<evidence type="ECO:0000256" key="1">
    <source>
        <dbReference type="ARBA" id="ARBA00022553"/>
    </source>
</evidence>
<proteinExistence type="predicted"/>
<comment type="caution">
    <text evidence="4">The sequence shown here is derived from an EMBL/GenBank/DDBJ whole genome shotgun (WGS) entry which is preliminary data.</text>
</comment>
<organism evidence="4 5">
    <name type="scientific">Rhodopirellula baltica SWK14</name>
    <dbReference type="NCBI Taxonomy" id="993516"/>
    <lineage>
        <taxon>Bacteria</taxon>
        <taxon>Pseudomonadati</taxon>
        <taxon>Planctomycetota</taxon>
        <taxon>Planctomycetia</taxon>
        <taxon>Pirellulales</taxon>
        <taxon>Pirellulaceae</taxon>
        <taxon>Rhodopirellula</taxon>
    </lineage>
</organism>
<sequence>MGQLMEDSTVLVVEDDDAIRFGVELRLRAMGYLVHSANDGKDAIRKAETLLPSLICMDVRMPLLDGITVLHWMKSHPQLKGTPVIIASARPTDERVAMSAGARYFLLKPYGAEVFEAAVTQVLRPSLHFNRYRACGL</sequence>
<evidence type="ECO:0000259" key="3">
    <source>
        <dbReference type="PROSITE" id="PS50110"/>
    </source>
</evidence>
<keyword evidence="1 2" id="KW-0597">Phosphoprotein</keyword>
<evidence type="ECO:0000313" key="5">
    <source>
        <dbReference type="Proteomes" id="UP000010959"/>
    </source>
</evidence>
<evidence type="ECO:0000313" key="4">
    <source>
        <dbReference type="EMBL" id="ELP30562.1"/>
    </source>
</evidence>
<dbReference type="PANTHER" id="PTHR44591">
    <property type="entry name" value="STRESS RESPONSE REGULATOR PROTEIN 1"/>
    <property type="match status" value="1"/>
</dbReference>
<feature type="domain" description="Response regulatory" evidence="3">
    <location>
        <begin position="9"/>
        <end position="123"/>
    </location>
</feature>
<dbReference type="InterPro" id="IPR001789">
    <property type="entry name" value="Sig_transdc_resp-reg_receiver"/>
</dbReference>
<dbReference type="PANTHER" id="PTHR44591:SF23">
    <property type="entry name" value="CHEY SUBFAMILY"/>
    <property type="match status" value="1"/>
</dbReference>
<name>L7CA86_RHOBT</name>
<reference evidence="4 5" key="1">
    <citation type="journal article" date="2013" name="Mar. Genomics">
        <title>Expression of sulfatases in Rhodopirellula baltica and the diversity of sulfatases in the genus Rhodopirellula.</title>
        <authorList>
            <person name="Wegner C.E."/>
            <person name="Richter-Heitmann T."/>
            <person name="Klindworth A."/>
            <person name="Klockow C."/>
            <person name="Richter M."/>
            <person name="Achstetter T."/>
            <person name="Glockner F.O."/>
            <person name="Harder J."/>
        </authorList>
    </citation>
    <scope>NUCLEOTIDE SEQUENCE [LARGE SCALE GENOMIC DNA]</scope>
    <source>
        <strain evidence="4 5">SWK14</strain>
    </source>
</reference>
<dbReference type="AlphaFoldDB" id="L7CA86"/>
<protein>
    <submittedName>
        <fullName evidence="4">Two-component system response regulator</fullName>
    </submittedName>
</protein>
<dbReference type="SMART" id="SM00448">
    <property type="entry name" value="REC"/>
    <property type="match status" value="1"/>
</dbReference>
<dbReference type="Pfam" id="PF00072">
    <property type="entry name" value="Response_reg"/>
    <property type="match status" value="1"/>
</dbReference>
<dbReference type="EMBL" id="AMWG01000152">
    <property type="protein sequence ID" value="ELP30562.1"/>
    <property type="molecule type" value="Genomic_DNA"/>
</dbReference>
<dbReference type="Gene3D" id="3.40.50.2300">
    <property type="match status" value="1"/>
</dbReference>
<accession>L7CA86</accession>
<dbReference type="PROSITE" id="PS50110">
    <property type="entry name" value="RESPONSE_REGULATORY"/>
    <property type="match status" value="1"/>
</dbReference>
<dbReference type="InterPro" id="IPR050595">
    <property type="entry name" value="Bact_response_regulator"/>
</dbReference>
<dbReference type="CDD" id="cd00156">
    <property type="entry name" value="REC"/>
    <property type="match status" value="1"/>
</dbReference>
<feature type="modified residue" description="4-aspartylphosphate" evidence="2">
    <location>
        <position position="58"/>
    </location>
</feature>
<gene>
    <name evidence="4" type="ORF">RBSWK_05514</name>
</gene>
<dbReference type="GO" id="GO:0000160">
    <property type="term" value="P:phosphorelay signal transduction system"/>
    <property type="evidence" value="ECO:0007669"/>
    <property type="project" value="InterPro"/>
</dbReference>